<dbReference type="PANTHER" id="PTHR11562:SF17">
    <property type="entry name" value="RE54080P-RELATED"/>
    <property type="match status" value="1"/>
</dbReference>
<keyword evidence="6" id="KW-0406">Ion transport</keyword>
<dbReference type="Gene3D" id="1.20.1510.10">
    <property type="entry name" value="Cation efflux protein transmembrane domain"/>
    <property type="match status" value="1"/>
</dbReference>
<feature type="domain" description="Cation efflux protein cytoplasmic" evidence="10">
    <location>
        <begin position="222"/>
        <end position="288"/>
    </location>
</feature>
<gene>
    <name evidence="11" type="ORF">BANT918_02409</name>
</gene>
<reference evidence="11 12" key="1">
    <citation type="submission" date="2017-03" db="EMBL/GenBank/DDBJ databases">
        <authorList>
            <person name="Afonso C.L."/>
            <person name="Miller P.J."/>
            <person name="Scott M.A."/>
            <person name="Spackman E."/>
            <person name="Goraichik I."/>
            <person name="Dimitrov K.M."/>
            <person name="Suarez D.L."/>
            <person name="Swayne D.E."/>
        </authorList>
    </citation>
    <scope>NUCLEOTIDE SEQUENCE [LARGE SCALE GENOMIC DNA]</scope>
    <source>
        <strain evidence="11 12">CNRZ 918</strain>
    </source>
</reference>
<dbReference type="SUPFAM" id="SSF161111">
    <property type="entry name" value="Cation efflux protein transmembrane domain-like"/>
    <property type="match status" value="1"/>
</dbReference>
<dbReference type="GO" id="GO:0005385">
    <property type="term" value="F:zinc ion transmembrane transporter activity"/>
    <property type="evidence" value="ECO:0007669"/>
    <property type="project" value="TreeGrafter"/>
</dbReference>
<evidence type="ECO:0000256" key="2">
    <source>
        <dbReference type="ARBA" id="ARBA00008873"/>
    </source>
</evidence>
<evidence type="ECO:0000256" key="4">
    <source>
        <dbReference type="ARBA" id="ARBA00022692"/>
    </source>
</evidence>
<dbReference type="InterPro" id="IPR058533">
    <property type="entry name" value="Cation_efflux_TM"/>
</dbReference>
<evidence type="ECO:0000256" key="8">
    <source>
        <dbReference type="SAM" id="Phobius"/>
    </source>
</evidence>
<accession>A0A2H1KHJ0</accession>
<evidence type="ECO:0000256" key="5">
    <source>
        <dbReference type="ARBA" id="ARBA00022989"/>
    </source>
</evidence>
<dbReference type="InterPro" id="IPR027469">
    <property type="entry name" value="Cation_efflux_TMD_sf"/>
</dbReference>
<evidence type="ECO:0000256" key="6">
    <source>
        <dbReference type="ARBA" id="ARBA00023065"/>
    </source>
</evidence>
<dbReference type="InterPro" id="IPR050681">
    <property type="entry name" value="CDF/SLC30A"/>
</dbReference>
<dbReference type="AlphaFoldDB" id="A0A2H1KHJ0"/>
<dbReference type="EMBL" id="FXZD01000008">
    <property type="protein sequence ID" value="SMX99245.1"/>
    <property type="molecule type" value="Genomic_DNA"/>
</dbReference>
<feature type="transmembrane region" description="Helical" evidence="8">
    <location>
        <begin position="180"/>
        <end position="202"/>
    </location>
</feature>
<dbReference type="Pfam" id="PF01545">
    <property type="entry name" value="Cation_efflux"/>
    <property type="match status" value="1"/>
</dbReference>
<dbReference type="InterPro" id="IPR036837">
    <property type="entry name" value="Cation_efflux_CTD_sf"/>
</dbReference>
<evidence type="ECO:0000313" key="12">
    <source>
        <dbReference type="Proteomes" id="UP000234433"/>
    </source>
</evidence>
<feature type="transmembrane region" description="Helical" evidence="8">
    <location>
        <begin position="121"/>
        <end position="141"/>
    </location>
</feature>
<protein>
    <submittedName>
        <fullName evidence="11">Cobalt-zinc-cadmium efflux system protein</fullName>
    </submittedName>
</protein>
<dbReference type="RefSeq" id="WP_101620477.1">
    <property type="nucleotide sequence ID" value="NZ_FXZD01000008.1"/>
</dbReference>
<dbReference type="PANTHER" id="PTHR11562">
    <property type="entry name" value="CATION EFFLUX PROTEIN/ ZINC TRANSPORTER"/>
    <property type="match status" value="1"/>
</dbReference>
<dbReference type="NCBIfam" id="TIGR01297">
    <property type="entry name" value="CDF"/>
    <property type="match status" value="1"/>
</dbReference>
<evidence type="ECO:0000259" key="10">
    <source>
        <dbReference type="Pfam" id="PF16916"/>
    </source>
</evidence>
<evidence type="ECO:0000259" key="9">
    <source>
        <dbReference type="Pfam" id="PF01545"/>
    </source>
</evidence>
<dbReference type="Proteomes" id="UP000234433">
    <property type="component" value="Unassembled WGS sequence"/>
</dbReference>
<keyword evidence="4 8" id="KW-0812">Transmembrane</keyword>
<feature type="transmembrane region" description="Helical" evidence="8">
    <location>
        <begin position="21"/>
        <end position="39"/>
    </location>
</feature>
<keyword evidence="7 8" id="KW-0472">Membrane</keyword>
<feature type="transmembrane region" description="Helical" evidence="8">
    <location>
        <begin position="153"/>
        <end position="174"/>
    </location>
</feature>
<comment type="subcellular location">
    <subcellularLocation>
        <location evidence="1">Membrane</location>
        <topology evidence="1">Multi-pass membrane protein</topology>
    </subcellularLocation>
</comment>
<keyword evidence="5 8" id="KW-1133">Transmembrane helix</keyword>
<feature type="transmembrane region" description="Helical" evidence="8">
    <location>
        <begin position="86"/>
        <end position="109"/>
    </location>
</feature>
<organism evidence="11 12">
    <name type="scientific">Brevibacterium antiquum CNRZ 918</name>
    <dbReference type="NCBI Taxonomy" id="1255637"/>
    <lineage>
        <taxon>Bacteria</taxon>
        <taxon>Bacillati</taxon>
        <taxon>Actinomycetota</taxon>
        <taxon>Actinomycetes</taxon>
        <taxon>Micrococcales</taxon>
        <taxon>Brevibacteriaceae</taxon>
        <taxon>Brevibacterium</taxon>
    </lineage>
</organism>
<proteinExistence type="inferred from homology"/>
<evidence type="ECO:0000256" key="3">
    <source>
        <dbReference type="ARBA" id="ARBA00022448"/>
    </source>
</evidence>
<comment type="similarity">
    <text evidence="2">Belongs to the cation diffusion facilitator (CDF) transporter (TC 2.A.4) family. SLC30A subfamily.</text>
</comment>
<feature type="domain" description="Cation efflux protein transmembrane" evidence="9">
    <location>
        <begin position="20"/>
        <end position="210"/>
    </location>
</feature>
<name>A0A2H1KHJ0_9MICO</name>
<evidence type="ECO:0000313" key="11">
    <source>
        <dbReference type="EMBL" id="SMX99245.1"/>
    </source>
</evidence>
<dbReference type="SUPFAM" id="SSF160240">
    <property type="entry name" value="Cation efflux protein cytoplasmic domain-like"/>
    <property type="match status" value="1"/>
</dbReference>
<dbReference type="GO" id="GO:0005886">
    <property type="term" value="C:plasma membrane"/>
    <property type="evidence" value="ECO:0007669"/>
    <property type="project" value="TreeGrafter"/>
</dbReference>
<sequence length="312" mass="34076">MSQDSHSTHLPTGRDSRALRISGWLTGVYFVIELVIGLWSGSVAVISDAFHTFSAVGGVLIALVAQRLSQRPATAKETFGWARAEIIGALFNGLFLTLMAAYVFYMGAMRLADPIELPTTVMLWVAAGGIVTELIAFRLLYQRQKTNLNIKGAFWHILQTFVGSIIIIISAVVIQLTGFLAIDPLLGMVFGVVLLWASWTIIRSALRILLQGTPEHLDLPAAIAALEEIDGVEDVHHVHAWTITSGRTVFSAHLHVANPAQHEAVLEQATDLLTDRFDIYFSTLQIERTCPAEAATSIDITRPPERGTDPGI</sequence>
<dbReference type="InterPro" id="IPR002524">
    <property type="entry name" value="Cation_efflux"/>
</dbReference>
<evidence type="ECO:0000256" key="7">
    <source>
        <dbReference type="ARBA" id="ARBA00023136"/>
    </source>
</evidence>
<dbReference type="OrthoDB" id="9809646at2"/>
<dbReference type="InterPro" id="IPR027470">
    <property type="entry name" value="Cation_efflux_CTD"/>
</dbReference>
<feature type="transmembrane region" description="Helical" evidence="8">
    <location>
        <begin position="45"/>
        <end position="65"/>
    </location>
</feature>
<keyword evidence="3" id="KW-0813">Transport</keyword>
<dbReference type="Pfam" id="PF16916">
    <property type="entry name" value="ZT_dimer"/>
    <property type="match status" value="1"/>
</dbReference>
<evidence type="ECO:0000256" key="1">
    <source>
        <dbReference type="ARBA" id="ARBA00004141"/>
    </source>
</evidence>